<evidence type="ECO:0000256" key="2">
    <source>
        <dbReference type="ARBA" id="ARBA00005697"/>
    </source>
</evidence>
<dbReference type="InterPro" id="IPR045018">
    <property type="entry name" value="Azg-like"/>
</dbReference>
<protein>
    <submittedName>
        <fullName evidence="8">AGZA family xanthine/uracil permease-like MFS transporter</fullName>
    </submittedName>
</protein>
<evidence type="ECO:0000313" key="9">
    <source>
        <dbReference type="Proteomes" id="UP000590740"/>
    </source>
</evidence>
<proteinExistence type="inferred from homology"/>
<feature type="transmembrane region" description="Helical" evidence="7">
    <location>
        <begin position="75"/>
        <end position="95"/>
    </location>
</feature>
<organism evidence="8 9">
    <name type="scientific">Prosthecobacter vanneervenii</name>
    <dbReference type="NCBI Taxonomy" id="48466"/>
    <lineage>
        <taxon>Bacteria</taxon>
        <taxon>Pseudomonadati</taxon>
        <taxon>Verrucomicrobiota</taxon>
        <taxon>Verrucomicrobiia</taxon>
        <taxon>Verrucomicrobiales</taxon>
        <taxon>Verrucomicrobiaceae</taxon>
        <taxon>Prosthecobacter</taxon>
    </lineage>
</organism>
<keyword evidence="3" id="KW-0813">Transport</keyword>
<feature type="transmembrane region" description="Helical" evidence="7">
    <location>
        <begin position="21"/>
        <end position="44"/>
    </location>
</feature>
<feature type="transmembrane region" description="Helical" evidence="7">
    <location>
        <begin position="50"/>
        <end position="68"/>
    </location>
</feature>
<keyword evidence="6 7" id="KW-0472">Membrane</keyword>
<dbReference type="PANTHER" id="PTHR43337:SF1">
    <property type="entry name" value="XANTHINE_URACIL PERMEASE C887.17-RELATED"/>
    <property type="match status" value="1"/>
</dbReference>
<feature type="transmembrane region" description="Helical" evidence="7">
    <location>
        <begin position="434"/>
        <end position="452"/>
    </location>
</feature>
<keyword evidence="5 7" id="KW-1133">Transmembrane helix</keyword>
<dbReference type="GO" id="GO:0012505">
    <property type="term" value="C:endomembrane system"/>
    <property type="evidence" value="ECO:0007669"/>
    <property type="project" value="UniProtKB-SubCell"/>
</dbReference>
<dbReference type="Proteomes" id="UP000590740">
    <property type="component" value="Unassembled WGS sequence"/>
</dbReference>
<dbReference type="PANTHER" id="PTHR43337">
    <property type="entry name" value="XANTHINE/URACIL PERMEASE C887.17-RELATED"/>
    <property type="match status" value="1"/>
</dbReference>
<feature type="transmembrane region" description="Helical" evidence="7">
    <location>
        <begin position="187"/>
        <end position="204"/>
    </location>
</feature>
<evidence type="ECO:0000256" key="1">
    <source>
        <dbReference type="ARBA" id="ARBA00004127"/>
    </source>
</evidence>
<feature type="transmembrane region" description="Helical" evidence="7">
    <location>
        <begin position="262"/>
        <end position="284"/>
    </location>
</feature>
<comment type="caution">
    <text evidence="8">The sequence shown here is derived from an EMBL/GenBank/DDBJ whole genome shotgun (WGS) entry which is preliminary data.</text>
</comment>
<feature type="transmembrane region" description="Helical" evidence="7">
    <location>
        <begin position="338"/>
        <end position="359"/>
    </location>
</feature>
<dbReference type="GO" id="GO:0005886">
    <property type="term" value="C:plasma membrane"/>
    <property type="evidence" value="ECO:0007669"/>
    <property type="project" value="TreeGrafter"/>
</dbReference>
<gene>
    <name evidence="8" type="ORF">HNQ65_004680</name>
</gene>
<reference evidence="8 9" key="1">
    <citation type="submission" date="2020-08" db="EMBL/GenBank/DDBJ databases">
        <title>Genomic Encyclopedia of Type Strains, Phase IV (KMG-IV): sequencing the most valuable type-strain genomes for metagenomic binning, comparative biology and taxonomic classification.</title>
        <authorList>
            <person name="Goeker M."/>
        </authorList>
    </citation>
    <scope>NUCLEOTIDE SEQUENCE [LARGE SCALE GENOMIC DNA]</scope>
    <source>
        <strain evidence="8 9">DSM 12252</strain>
    </source>
</reference>
<dbReference type="GO" id="GO:0005345">
    <property type="term" value="F:purine nucleobase transmembrane transporter activity"/>
    <property type="evidence" value="ECO:0007669"/>
    <property type="project" value="TreeGrafter"/>
</dbReference>
<sequence length="456" mass="47363">MSDYFKLREHGSSVRTEIVGGVTTFITMAYIMVVNPAILSFAGIPTGPSTVATILTAAVGCALMGLIANRPIAVAPYMGENAFIAFGLVALGIGWEQRLGAVFVSGVLFLIITLLGVRGWLANAVPVGLKHSFAVGIGLFLAFIGLYETGMVTSFVSGMPAQALQADARGLLVAPAVPVKIGNLRDPQVLLAMGGFLLMTLLMIRKVRGALLLGIVGAAVVGVALGFGHAPKAVTAMPFTGEYDLSRIAFKLDVAGVLKLTFLPVLLTLLLMSFLDTLGTLTGLGAAAGMLDEKGNFPEVEKPMLVDALTCLFSGLVGTSTSGAYIESATGISAGARTGLAAVVTAGLFVVSLFFIPLIEPLQQLRFAYGPALIAVGVLMTGSVRRIDFDDLTEWVPAFVTIVMMLFTYNIANGLTAGLVVHPVLKLAAGRGKELNAGTVALALLCAAYYGVGLPH</sequence>
<comment type="subcellular location">
    <subcellularLocation>
        <location evidence="1">Endomembrane system</location>
        <topology evidence="1">Multi-pass membrane protein</topology>
    </subcellularLocation>
</comment>
<accession>A0A7W8DMC3</accession>
<feature type="transmembrane region" description="Helical" evidence="7">
    <location>
        <begin position="101"/>
        <end position="121"/>
    </location>
</feature>
<evidence type="ECO:0000313" key="8">
    <source>
        <dbReference type="EMBL" id="MBB5035072.1"/>
    </source>
</evidence>
<dbReference type="AlphaFoldDB" id="A0A7W8DMC3"/>
<dbReference type="Pfam" id="PF00860">
    <property type="entry name" value="Xan_ur_permease"/>
    <property type="match status" value="1"/>
</dbReference>
<evidence type="ECO:0000256" key="3">
    <source>
        <dbReference type="ARBA" id="ARBA00022448"/>
    </source>
</evidence>
<feature type="transmembrane region" description="Helical" evidence="7">
    <location>
        <begin position="396"/>
        <end position="422"/>
    </location>
</feature>
<keyword evidence="4 7" id="KW-0812">Transmembrane</keyword>
<feature type="transmembrane region" description="Helical" evidence="7">
    <location>
        <begin position="305"/>
        <end position="326"/>
    </location>
</feature>
<evidence type="ECO:0000256" key="7">
    <source>
        <dbReference type="SAM" id="Phobius"/>
    </source>
</evidence>
<dbReference type="EMBL" id="JACHIG010000013">
    <property type="protein sequence ID" value="MBB5035072.1"/>
    <property type="molecule type" value="Genomic_DNA"/>
</dbReference>
<feature type="transmembrane region" description="Helical" evidence="7">
    <location>
        <begin position="211"/>
        <end position="230"/>
    </location>
</feature>
<evidence type="ECO:0000256" key="5">
    <source>
        <dbReference type="ARBA" id="ARBA00022989"/>
    </source>
</evidence>
<name>A0A7W8DMC3_9BACT</name>
<dbReference type="RefSeq" id="WP_184343494.1">
    <property type="nucleotide sequence ID" value="NZ_JACHIG010000013.1"/>
</dbReference>
<dbReference type="InterPro" id="IPR006043">
    <property type="entry name" value="NCS2"/>
</dbReference>
<evidence type="ECO:0000256" key="4">
    <source>
        <dbReference type="ARBA" id="ARBA00022692"/>
    </source>
</evidence>
<evidence type="ECO:0000256" key="6">
    <source>
        <dbReference type="ARBA" id="ARBA00023136"/>
    </source>
</evidence>
<feature type="transmembrane region" description="Helical" evidence="7">
    <location>
        <begin position="366"/>
        <end position="384"/>
    </location>
</feature>
<keyword evidence="9" id="KW-1185">Reference proteome</keyword>
<comment type="similarity">
    <text evidence="2">Belongs to the nucleobase:cation symporter-2 (NCS2) (TC 2.A.40) family. Azg-like subfamily.</text>
</comment>
<feature type="transmembrane region" description="Helical" evidence="7">
    <location>
        <begin position="133"/>
        <end position="156"/>
    </location>
</feature>